<comment type="catalytic activity">
    <reaction evidence="1">
        <text>a 1,2-diacyl-sn-glycero-3-phosphocholine + H2O = a 1,2-diacyl-sn-glycero-3-phosphate + choline + H(+)</text>
        <dbReference type="Rhea" id="RHEA:14445"/>
        <dbReference type="ChEBI" id="CHEBI:15354"/>
        <dbReference type="ChEBI" id="CHEBI:15377"/>
        <dbReference type="ChEBI" id="CHEBI:15378"/>
        <dbReference type="ChEBI" id="CHEBI:57643"/>
        <dbReference type="ChEBI" id="CHEBI:58608"/>
        <dbReference type="EC" id="3.1.4.4"/>
    </reaction>
</comment>
<dbReference type="EC" id="2.7.8.-" evidence="6"/>
<dbReference type="CDD" id="cd09143">
    <property type="entry name" value="PLDc_vPLD1_2_like_bac_2"/>
    <property type="match status" value="1"/>
</dbReference>
<name>A0AA97CT25_9ACTN</name>
<dbReference type="SUPFAM" id="SSF56024">
    <property type="entry name" value="Phospholipase D/nuclease"/>
    <property type="match status" value="2"/>
</dbReference>
<keyword evidence="6" id="KW-0808">Transferase</keyword>
<proteinExistence type="predicted"/>
<evidence type="ECO:0000256" key="4">
    <source>
        <dbReference type="ARBA" id="ARBA00023098"/>
    </source>
</evidence>
<dbReference type="SMART" id="SM00155">
    <property type="entry name" value="PLDc"/>
    <property type="match status" value="2"/>
</dbReference>
<dbReference type="RefSeq" id="WP_420041174.1">
    <property type="nucleotide sequence ID" value="NZ_CP128986.1"/>
</dbReference>
<dbReference type="Gene3D" id="3.30.870.10">
    <property type="entry name" value="Endonuclease Chain A"/>
    <property type="match status" value="2"/>
</dbReference>
<gene>
    <name evidence="6" type="primary">clsB</name>
    <name evidence="6" type="ORF">MP11Mi_09810</name>
</gene>
<keyword evidence="3" id="KW-0378">Hydrolase</keyword>
<sequence>MTPESILVPGNTCRQTSRADRLSVIVDAADYFAHAKSALMQAQHRAILVGWDFDTRIELAPGNSAPDVPDELGELFGWLTKNRPELEIFVLRWSLGALTGIARGMLPPVVQDLVSGRRIHYRVDAAHPISAAHHQKIAVIDDKIAFCGGIDMTVGRWDTSDHATSNEYRVTPTGAPYGPWHDVTLALDGEAAQAIAHVAYDRWEAATGSRLAPISPDPAPIWPDELEPMFTGATVGVSRTLPAYNDREGVDEIRRLYLAAIAAVRDALYIESQYLASRAIADALISRLTEPTGPEIIVVMPRHADGDIERRSMDGARYRLLRLIWDADIHDRFRIFYPVTADDEPIYVHAKVLIADDRVLRVGSSNLNNRSLGFDSECDVTIDAVDNDGQSASVRSTISAVRTRLIAEHLNVDAAEFDATVAEQGSLVGAIDRHRGSGRTLKPFTRVNTAGEDSPLADVDFVDPENVDAIRFDRLYRAIIRRTVRGVRSVLPF</sequence>
<reference evidence="6" key="1">
    <citation type="submission" date="2023-06" db="EMBL/GenBank/DDBJ databases">
        <title>Gordonia sp. nov. and Pseudochrobactrum sp. nov., two species isolated from the burying beetle Nicrophorus vespilloides.</title>
        <authorList>
            <person name="Poehlein A."/>
            <person name="Guzman J."/>
            <person name="Daniel R."/>
            <person name="Vilcinskas A."/>
        </authorList>
    </citation>
    <scope>NUCLEOTIDE SEQUENCE</scope>
    <source>
        <strain evidence="6">MP11Mi</strain>
    </source>
</reference>
<dbReference type="Pfam" id="PF00614">
    <property type="entry name" value="PLDc"/>
    <property type="match status" value="1"/>
</dbReference>
<dbReference type="InterPro" id="IPR025202">
    <property type="entry name" value="PLD-like_dom"/>
</dbReference>
<feature type="domain" description="PLD phosphodiesterase" evidence="5">
    <location>
        <begin position="129"/>
        <end position="156"/>
    </location>
</feature>
<dbReference type="GO" id="GO:0004630">
    <property type="term" value="F:phospholipase D activity"/>
    <property type="evidence" value="ECO:0007669"/>
    <property type="project" value="UniProtKB-EC"/>
</dbReference>
<dbReference type="CDD" id="cd09140">
    <property type="entry name" value="PLDc_vPLD1_2_like_bac_1"/>
    <property type="match status" value="1"/>
</dbReference>
<dbReference type="Pfam" id="PF13091">
    <property type="entry name" value="PLDc_2"/>
    <property type="match status" value="1"/>
</dbReference>
<keyword evidence="4" id="KW-0443">Lipid metabolism</keyword>
<organism evidence="6">
    <name type="scientific">Gordonia sp. MP11Mi</name>
    <dbReference type="NCBI Taxonomy" id="3022769"/>
    <lineage>
        <taxon>Bacteria</taxon>
        <taxon>Bacillati</taxon>
        <taxon>Actinomycetota</taxon>
        <taxon>Actinomycetes</taxon>
        <taxon>Mycobacteriales</taxon>
        <taxon>Gordoniaceae</taxon>
        <taxon>Gordonia</taxon>
    </lineage>
</organism>
<evidence type="ECO:0000259" key="5">
    <source>
        <dbReference type="PROSITE" id="PS50035"/>
    </source>
</evidence>
<dbReference type="GO" id="GO:0009395">
    <property type="term" value="P:phospholipid catabolic process"/>
    <property type="evidence" value="ECO:0007669"/>
    <property type="project" value="TreeGrafter"/>
</dbReference>
<accession>A0AA97CT25</accession>
<keyword evidence="2" id="KW-0677">Repeat</keyword>
<dbReference type="PANTHER" id="PTHR18896">
    <property type="entry name" value="PHOSPHOLIPASE D"/>
    <property type="match status" value="1"/>
</dbReference>
<dbReference type="PANTHER" id="PTHR18896:SF76">
    <property type="entry name" value="PHOSPHOLIPASE"/>
    <property type="match status" value="1"/>
</dbReference>
<evidence type="ECO:0000256" key="3">
    <source>
        <dbReference type="ARBA" id="ARBA00022801"/>
    </source>
</evidence>
<dbReference type="InterPro" id="IPR015679">
    <property type="entry name" value="PLipase_D_fam"/>
</dbReference>
<dbReference type="AlphaFoldDB" id="A0AA97CT25"/>
<evidence type="ECO:0000313" key="6">
    <source>
        <dbReference type="EMBL" id="WOC11901.1"/>
    </source>
</evidence>
<dbReference type="EMBL" id="CP128986">
    <property type="protein sequence ID" value="WOC11901.1"/>
    <property type="molecule type" value="Genomic_DNA"/>
</dbReference>
<evidence type="ECO:0000256" key="2">
    <source>
        <dbReference type="ARBA" id="ARBA00022737"/>
    </source>
</evidence>
<dbReference type="PROSITE" id="PS50035">
    <property type="entry name" value="PLD"/>
    <property type="match status" value="2"/>
</dbReference>
<protein>
    <submittedName>
        <fullName evidence="6">Cardiolipin synthase B</fullName>
        <ecNumber evidence="6">2.7.8.-</ecNumber>
    </submittedName>
</protein>
<dbReference type="GO" id="GO:0016740">
    <property type="term" value="F:transferase activity"/>
    <property type="evidence" value="ECO:0007669"/>
    <property type="project" value="UniProtKB-KW"/>
</dbReference>
<feature type="domain" description="PLD phosphodiesterase" evidence="5">
    <location>
        <begin position="344"/>
        <end position="371"/>
    </location>
</feature>
<evidence type="ECO:0000256" key="1">
    <source>
        <dbReference type="ARBA" id="ARBA00000798"/>
    </source>
</evidence>
<dbReference type="InterPro" id="IPR001736">
    <property type="entry name" value="PLipase_D/transphosphatidylase"/>
</dbReference>